<name>A0A0A9FH83_ARUDO</name>
<proteinExistence type="predicted"/>
<keyword evidence="1" id="KW-1133">Transmembrane helix</keyword>
<sequence length="68" mass="8155">MHLQEYKLMDCAIGLVQKYHSCHLNCYFSKQTIELVMLLLLTSLFLIFLMTMWSHGIQAQYQQRFYCS</sequence>
<reference evidence="2" key="1">
    <citation type="submission" date="2014-09" db="EMBL/GenBank/DDBJ databases">
        <authorList>
            <person name="Magalhaes I.L.F."/>
            <person name="Oliveira U."/>
            <person name="Santos F.R."/>
            <person name="Vidigal T.H.D.A."/>
            <person name="Brescovit A.D."/>
            <person name="Santos A.J."/>
        </authorList>
    </citation>
    <scope>NUCLEOTIDE SEQUENCE</scope>
    <source>
        <tissue evidence="2">Shoot tissue taken approximately 20 cm above the soil surface</tissue>
    </source>
</reference>
<dbReference type="AlphaFoldDB" id="A0A0A9FH83"/>
<evidence type="ECO:0000313" key="2">
    <source>
        <dbReference type="EMBL" id="JAE10579.1"/>
    </source>
</evidence>
<organism evidence="2">
    <name type="scientific">Arundo donax</name>
    <name type="common">Giant reed</name>
    <name type="synonym">Donax arundinaceus</name>
    <dbReference type="NCBI Taxonomy" id="35708"/>
    <lineage>
        <taxon>Eukaryota</taxon>
        <taxon>Viridiplantae</taxon>
        <taxon>Streptophyta</taxon>
        <taxon>Embryophyta</taxon>
        <taxon>Tracheophyta</taxon>
        <taxon>Spermatophyta</taxon>
        <taxon>Magnoliopsida</taxon>
        <taxon>Liliopsida</taxon>
        <taxon>Poales</taxon>
        <taxon>Poaceae</taxon>
        <taxon>PACMAD clade</taxon>
        <taxon>Arundinoideae</taxon>
        <taxon>Arundineae</taxon>
        <taxon>Arundo</taxon>
    </lineage>
</organism>
<evidence type="ECO:0000256" key="1">
    <source>
        <dbReference type="SAM" id="Phobius"/>
    </source>
</evidence>
<dbReference type="EMBL" id="GBRH01187317">
    <property type="protein sequence ID" value="JAE10579.1"/>
    <property type="molecule type" value="Transcribed_RNA"/>
</dbReference>
<reference evidence="2" key="2">
    <citation type="journal article" date="2015" name="Data Brief">
        <title>Shoot transcriptome of the giant reed, Arundo donax.</title>
        <authorList>
            <person name="Barrero R.A."/>
            <person name="Guerrero F.D."/>
            <person name="Moolhuijzen P."/>
            <person name="Goolsby J.A."/>
            <person name="Tidwell J."/>
            <person name="Bellgard S.E."/>
            <person name="Bellgard M.I."/>
        </authorList>
    </citation>
    <scope>NUCLEOTIDE SEQUENCE</scope>
    <source>
        <tissue evidence="2">Shoot tissue taken approximately 20 cm above the soil surface</tissue>
    </source>
</reference>
<keyword evidence="1" id="KW-0812">Transmembrane</keyword>
<accession>A0A0A9FH83</accession>
<protein>
    <submittedName>
        <fullName evidence="2">Uncharacterized protein</fullName>
    </submittedName>
</protein>
<keyword evidence="1" id="KW-0472">Membrane</keyword>
<feature type="transmembrane region" description="Helical" evidence="1">
    <location>
        <begin position="35"/>
        <end position="54"/>
    </location>
</feature>